<dbReference type="Proteomes" id="UP000429595">
    <property type="component" value="Unassembled WGS sequence"/>
</dbReference>
<dbReference type="InterPro" id="IPR018540">
    <property type="entry name" value="Spo0E-like"/>
</dbReference>
<dbReference type="AlphaFoldDB" id="A0A6I1FJL9"/>
<dbReference type="SUPFAM" id="SSF140500">
    <property type="entry name" value="BAS1536-like"/>
    <property type="match status" value="1"/>
</dbReference>
<accession>A0A6I1FJL9</accession>
<sequence length="64" mass="7414">MLLSEFMFIKKSISEHREDMYRLAKSKGPNHPEVLKASKQLDEQIITFQQMLMASQSKGNKDIS</sequence>
<dbReference type="InterPro" id="IPR036638">
    <property type="entry name" value="HLH_DNA-bd_sf"/>
</dbReference>
<dbReference type="GO" id="GO:0046983">
    <property type="term" value="F:protein dimerization activity"/>
    <property type="evidence" value="ECO:0007669"/>
    <property type="project" value="InterPro"/>
</dbReference>
<keyword evidence="2" id="KW-1185">Reference proteome</keyword>
<protein>
    <submittedName>
        <fullName evidence="1">Spo0E family sporulation regulatory protein-aspartic acid phosphatase</fullName>
    </submittedName>
</protein>
<dbReference type="Gene3D" id="4.10.280.10">
    <property type="entry name" value="Helix-loop-helix DNA-binding domain"/>
    <property type="match status" value="1"/>
</dbReference>
<gene>
    <name evidence="1" type="ORF">F9802_11035</name>
</gene>
<dbReference type="GO" id="GO:0043937">
    <property type="term" value="P:regulation of sporulation"/>
    <property type="evidence" value="ECO:0007669"/>
    <property type="project" value="InterPro"/>
</dbReference>
<proteinExistence type="predicted"/>
<dbReference type="RefSeq" id="WP_152151873.1">
    <property type="nucleotide sequence ID" value="NZ_WEIO01000005.1"/>
</dbReference>
<dbReference type="InterPro" id="IPR037208">
    <property type="entry name" value="Spo0E-like_sf"/>
</dbReference>
<dbReference type="Pfam" id="PF09388">
    <property type="entry name" value="SpoOE-like"/>
    <property type="match status" value="1"/>
</dbReference>
<reference evidence="1 2" key="1">
    <citation type="submission" date="2019-10" db="EMBL/GenBank/DDBJ databases">
        <title>Bacillus aerolatum sp. nov., isolated from bioaerosol of sport playgrounds.</title>
        <authorList>
            <person name="Chen P."/>
            <person name="Zhang G."/>
        </authorList>
    </citation>
    <scope>NUCLEOTIDE SEQUENCE [LARGE SCALE GENOMIC DNA]</scope>
    <source>
        <strain evidence="1 2">CX253</strain>
    </source>
</reference>
<dbReference type="EMBL" id="WEIO01000005">
    <property type="protein sequence ID" value="KAB7706718.1"/>
    <property type="molecule type" value="Genomic_DNA"/>
</dbReference>
<organism evidence="1 2">
    <name type="scientific">Bacillus aerolatus</name>
    <dbReference type="NCBI Taxonomy" id="2653354"/>
    <lineage>
        <taxon>Bacteria</taxon>
        <taxon>Bacillati</taxon>
        <taxon>Bacillota</taxon>
        <taxon>Bacilli</taxon>
        <taxon>Bacillales</taxon>
        <taxon>Bacillaceae</taxon>
        <taxon>Bacillus</taxon>
    </lineage>
</organism>
<comment type="caution">
    <text evidence="1">The sequence shown here is derived from an EMBL/GenBank/DDBJ whole genome shotgun (WGS) entry which is preliminary data.</text>
</comment>
<evidence type="ECO:0000313" key="1">
    <source>
        <dbReference type="EMBL" id="KAB7706718.1"/>
    </source>
</evidence>
<evidence type="ECO:0000313" key="2">
    <source>
        <dbReference type="Proteomes" id="UP000429595"/>
    </source>
</evidence>
<name>A0A6I1FJL9_9BACI</name>